<dbReference type="EMBL" id="JACHET010000001">
    <property type="protein sequence ID" value="MBB6183049.1"/>
    <property type="molecule type" value="Genomic_DNA"/>
</dbReference>
<accession>A0A841KH31</accession>
<reference evidence="2 3" key="1">
    <citation type="submission" date="2020-08" db="EMBL/GenBank/DDBJ databases">
        <title>Genomic Encyclopedia of Type Strains, Phase IV (KMG-IV): sequencing the most valuable type-strain genomes for metagenomic binning, comparative biology and taxonomic classification.</title>
        <authorList>
            <person name="Goeker M."/>
        </authorList>
    </citation>
    <scope>NUCLEOTIDE SEQUENCE [LARGE SCALE GENOMIC DNA]</scope>
    <source>
        <strain evidence="2 3">DSM 107085</strain>
    </source>
</reference>
<organism evidence="2 3">
    <name type="scientific">Oleiagrimonas soli</name>
    <dbReference type="NCBI Taxonomy" id="1543381"/>
    <lineage>
        <taxon>Bacteria</taxon>
        <taxon>Pseudomonadati</taxon>
        <taxon>Pseudomonadota</taxon>
        <taxon>Gammaproteobacteria</taxon>
        <taxon>Lysobacterales</taxon>
        <taxon>Rhodanobacteraceae</taxon>
        <taxon>Oleiagrimonas</taxon>
    </lineage>
</organism>
<evidence type="ECO:0000256" key="1">
    <source>
        <dbReference type="SAM" id="MobiDB-lite"/>
    </source>
</evidence>
<dbReference type="RefSeq" id="WP_152569305.1">
    <property type="nucleotide sequence ID" value="NZ_JACHET010000001.1"/>
</dbReference>
<dbReference type="Proteomes" id="UP000560000">
    <property type="component" value="Unassembled WGS sequence"/>
</dbReference>
<proteinExistence type="predicted"/>
<evidence type="ECO:0000313" key="2">
    <source>
        <dbReference type="EMBL" id="MBB6183049.1"/>
    </source>
</evidence>
<comment type="caution">
    <text evidence="2">The sequence shown here is derived from an EMBL/GenBank/DDBJ whole genome shotgun (WGS) entry which is preliminary data.</text>
</comment>
<feature type="region of interest" description="Disordered" evidence="1">
    <location>
        <begin position="1"/>
        <end position="26"/>
    </location>
</feature>
<sequence>MAERQPQDATRGYGHVRSERTWGQRPVMHAMASSSSDLSSVVASDARPPDEAAAEGLARVLDALRKGSVRGTGRALILDGATERFHVDFVTQRVFYRGGESLDDRMLGRRLLAMSAGVRLLDDPTGKVFAKPDGARGQALTSMIWDAALDLDEEQRDSAIDENTVVRLLRWPGFHLLAHRHDHFRLCSLMLRRPSSARECVELLDIDVEQTMAFARAAYCTGCAELQPGVPVEPNVKTGWRQSGSRLVDWWRSVRDMQRNAS</sequence>
<name>A0A841KH31_9GAMM</name>
<dbReference type="OrthoDB" id="5988281at2"/>
<evidence type="ECO:0000313" key="3">
    <source>
        <dbReference type="Proteomes" id="UP000560000"/>
    </source>
</evidence>
<protein>
    <submittedName>
        <fullName evidence="2">Uncharacterized protein</fullName>
    </submittedName>
</protein>
<gene>
    <name evidence="2" type="ORF">HNQ86_000394</name>
</gene>
<dbReference type="AlphaFoldDB" id="A0A841KH31"/>